<dbReference type="Gene3D" id="3.40.50.360">
    <property type="match status" value="1"/>
</dbReference>
<keyword evidence="3" id="KW-1185">Reference proteome</keyword>
<name>A0A1K2HXB9_9HYPH</name>
<dbReference type="GO" id="GO:0016491">
    <property type="term" value="F:oxidoreductase activity"/>
    <property type="evidence" value="ECO:0007669"/>
    <property type="project" value="InterPro"/>
</dbReference>
<evidence type="ECO:0000313" key="3">
    <source>
        <dbReference type="Proteomes" id="UP000183447"/>
    </source>
</evidence>
<dbReference type="GO" id="GO:0010181">
    <property type="term" value="F:FMN binding"/>
    <property type="evidence" value="ECO:0007669"/>
    <property type="project" value="TreeGrafter"/>
</dbReference>
<dbReference type="AlphaFoldDB" id="A0A1K2HXB9"/>
<dbReference type="Pfam" id="PF03358">
    <property type="entry name" value="FMN_red"/>
    <property type="match status" value="1"/>
</dbReference>
<dbReference type="Proteomes" id="UP000183447">
    <property type="component" value="Unassembled WGS sequence"/>
</dbReference>
<dbReference type="STRING" id="665118.SAMN02983003_1774"/>
<dbReference type="PANTHER" id="PTHR30543:SF21">
    <property type="entry name" value="NAD(P)H-DEPENDENT FMN REDUCTASE LOT6"/>
    <property type="match status" value="1"/>
</dbReference>
<feature type="domain" description="NADPH-dependent FMN reductase-like" evidence="1">
    <location>
        <begin position="6"/>
        <end position="141"/>
    </location>
</feature>
<dbReference type="InterPro" id="IPR050712">
    <property type="entry name" value="NAD(P)H-dep_reductase"/>
</dbReference>
<dbReference type="SUPFAM" id="SSF52218">
    <property type="entry name" value="Flavoproteins"/>
    <property type="match status" value="1"/>
</dbReference>
<gene>
    <name evidence="2" type="ORF">SAMN02983003_1774</name>
</gene>
<evidence type="ECO:0000313" key="2">
    <source>
        <dbReference type="EMBL" id="SFZ83658.1"/>
    </source>
</evidence>
<dbReference type="RefSeq" id="WP_072341053.1">
    <property type="nucleotide sequence ID" value="NZ_FPKU01000001.1"/>
</dbReference>
<proteinExistence type="predicted"/>
<organism evidence="2 3">
    <name type="scientific">Devosia enhydra</name>
    <dbReference type="NCBI Taxonomy" id="665118"/>
    <lineage>
        <taxon>Bacteria</taxon>
        <taxon>Pseudomonadati</taxon>
        <taxon>Pseudomonadota</taxon>
        <taxon>Alphaproteobacteria</taxon>
        <taxon>Hyphomicrobiales</taxon>
        <taxon>Devosiaceae</taxon>
        <taxon>Devosia</taxon>
    </lineage>
</organism>
<dbReference type="GO" id="GO:0005829">
    <property type="term" value="C:cytosol"/>
    <property type="evidence" value="ECO:0007669"/>
    <property type="project" value="TreeGrafter"/>
</dbReference>
<dbReference type="InterPro" id="IPR005025">
    <property type="entry name" value="FMN_Rdtase-like_dom"/>
</dbReference>
<dbReference type="OrthoDB" id="9812295at2"/>
<dbReference type="PANTHER" id="PTHR30543">
    <property type="entry name" value="CHROMATE REDUCTASE"/>
    <property type="match status" value="1"/>
</dbReference>
<sequence length="191" mass="20842">MPDRLRLALIIGTTGEGRFGDVLGRWLAGEAQQSGLFDVRVMGLNPPDSLPIQGRWDLSVEGVAAFRDQLAEADAFLVVTPEYNHGYPAGLKHAIDQTVREWAAKPVAFASYGGMSGGLRAVEQLRQVFVEMHAVNVREGLSFHGSSRTFGEDGQPLDLAATRAAAQVMFERMAWWGRALKAARGEAPYWG</sequence>
<dbReference type="InterPro" id="IPR029039">
    <property type="entry name" value="Flavoprotein-like_sf"/>
</dbReference>
<evidence type="ECO:0000259" key="1">
    <source>
        <dbReference type="Pfam" id="PF03358"/>
    </source>
</evidence>
<dbReference type="EMBL" id="FPKU01000001">
    <property type="protein sequence ID" value="SFZ83658.1"/>
    <property type="molecule type" value="Genomic_DNA"/>
</dbReference>
<reference evidence="2 3" key="1">
    <citation type="submission" date="2016-11" db="EMBL/GenBank/DDBJ databases">
        <authorList>
            <person name="Jaros S."/>
            <person name="Januszkiewicz K."/>
            <person name="Wedrychowicz H."/>
        </authorList>
    </citation>
    <scope>NUCLEOTIDE SEQUENCE [LARGE SCALE GENOMIC DNA]</scope>
    <source>
        <strain evidence="2 3">ATCC 23634</strain>
    </source>
</reference>
<protein>
    <submittedName>
        <fullName evidence="2">NAD(P)H-dependent FMN reductase</fullName>
    </submittedName>
</protein>
<accession>A0A1K2HXB9</accession>